<evidence type="ECO:0000256" key="1">
    <source>
        <dbReference type="SAM" id="MobiDB-lite"/>
    </source>
</evidence>
<sequence>MSDSKTRRARLTLAALGILVVGALVGGGVTAATLLGGDDKPPAGATPPPSTSSGSSPSQSRDALTGRTPESARRFVLEKPSGQKNGLSTGFSEGPVGAVSTAVYFWEEFAFLDDQKARQQLEAIVSPDSPGYVDEQVSGVRKLREGVGLPPSGGAPAGITFTTTVNAVRVTSVGSKVIQVWMNYDRYATKENGDLDGEPFKDQDVGLILKWQNGAWRITNEAKYKGSYPAAYFPDSNVSYRAGWRQVQHAG</sequence>
<proteinExistence type="predicted"/>
<evidence type="ECO:0008006" key="4">
    <source>
        <dbReference type="Google" id="ProtNLM"/>
    </source>
</evidence>
<organism evidence="2 3">
    <name type="scientific">Streptomyces tricolor</name>
    <dbReference type="NCBI Taxonomy" id="68277"/>
    <lineage>
        <taxon>Bacteria</taxon>
        <taxon>Bacillati</taxon>
        <taxon>Actinomycetota</taxon>
        <taxon>Actinomycetes</taxon>
        <taxon>Kitasatosporales</taxon>
        <taxon>Streptomycetaceae</taxon>
        <taxon>Streptomyces</taxon>
        <taxon>Streptomyces violaceoruber group</taxon>
    </lineage>
</organism>
<gene>
    <name evidence="2" type="ORF">L0F81_22355</name>
</gene>
<keyword evidence="3" id="KW-1185">Reference proteome</keyword>
<name>A0ABS9JKA8_9ACTN</name>
<feature type="region of interest" description="Disordered" evidence="1">
    <location>
        <begin position="36"/>
        <end position="92"/>
    </location>
</feature>
<comment type="caution">
    <text evidence="2">The sequence shown here is derived from an EMBL/GenBank/DDBJ whole genome shotgun (WGS) entry which is preliminary data.</text>
</comment>
<dbReference type="RefSeq" id="WP_237481805.1">
    <property type="nucleotide sequence ID" value="NZ_JAKKZF010000093.1"/>
</dbReference>
<protein>
    <recommendedName>
        <fullName evidence="4">Integral membrane protein</fullName>
    </recommendedName>
</protein>
<reference evidence="2 3" key="1">
    <citation type="submission" date="2022-01" db="EMBL/GenBank/DDBJ databases">
        <title>Draft Genome Sequences of Seven Type Strains of the Genus Streptomyces.</title>
        <authorList>
            <person name="Aziz S."/>
            <person name="Coretto E."/>
            <person name="Chronakova A."/>
            <person name="Sproer C."/>
            <person name="Huber K."/>
            <person name="Nouioui I."/>
            <person name="Gross H."/>
        </authorList>
    </citation>
    <scope>NUCLEOTIDE SEQUENCE [LARGE SCALE GENOMIC DNA]</scope>
    <source>
        <strain evidence="2 3">DSM 41685</strain>
    </source>
</reference>
<evidence type="ECO:0000313" key="2">
    <source>
        <dbReference type="EMBL" id="MCG0066005.1"/>
    </source>
</evidence>
<evidence type="ECO:0000313" key="3">
    <source>
        <dbReference type="Proteomes" id="UP001299012"/>
    </source>
</evidence>
<accession>A0ABS9JKA8</accession>
<dbReference type="EMBL" id="JAKKZF010000093">
    <property type="protein sequence ID" value="MCG0066005.1"/>
    <property type="molecule type" value="Genomic_DNA"/>
</dbReference>
<feature type="compositionally biased region" description="Polar residues" evidence="1">
    <location>
        <begin position="82"/>
        <end position="91"/>
    </location>
</feature>
<dbReference type="Proteomes" id="UP001299012">
    <property type="component" value="Unassembled WGS sequence"/>
</dbReference>